<dbReference type="FunFam" id="3.60.130.10:FF:000001">
    <property type="entry name" value="Trimethyllysine dioxygenase, mitochondrial"/>
    <property type="match status" value="1"/>
</dbReference>
<dbReference type="FunFam" id="3.30.2020.30:FF:000002">
    <property type="entry name" value="Putative gamma-butyrobetaine dioxygenase"/>
    <property type="match status" value="1"/>
</dbReference>
<dbReference type="Pfam" id="PF06155">
    <property type="entry name" value="GBBH-like_N"/>
    <property type="match status" value="1"/>
</dbReference>
<comment type="caution">
    <text evidence="10">The sequence shown here is derived from an EMBL/GenBank/DDBJ whole genome shotgun (WGS) entry which is preliminary data.</text>
</comment>
<dbReference type="CDD" id="cd00250">
    <property type="entry name" value="CAS_like"/>
    <property type="match status" value="1"/>
</dbReference>
<evidence type="ECO:0000256" key="4">
    <source>
        <dbReference type="ARBA" id="ARBA00022723"/>
    </source>
</evidence>
<keyword evidence="7" id="KW-0408">Iron</keyword>
<dbReference type="GO" id="GO:0016706">
    <property type="term" value="F:2-oxoglutarate-dependent dioxygenase activity"/>
    <property type="evidence" value="ECO:0007669"/>
    <property type="project" value="UniProtKB-ARBA"/>
</dbReference>
<proteinExistence type="inferred from homology"/>
<sequence>MSSLAQEEQFHVLAETLKLSERSLEIRWSDGKNANFHYLWLRDNCPSGFHPSTQERLFNLTTVSPDIYAFEGTFDTTTLYITWSEGAHKSAYPLQWLYENAYSPDFKKTLTSVIEPWGTEILNSLYEVDYSDLMQDDLVLFNWLKEVKKSGISYVRNVPCTDEGVTDVANRISFLRQTNFGTVFDVQSKPNPINNAYTSEALPLHIDLINQETPPGYQFLHCLVNDSQGGESTYADGFKIIEELRETDPDAFHLLTTITVPMRFHDFETDIRTRKTIINVDENGNLVELRYSPHLVDTFDMDESIMDSFYLAYRKLMDLINDSRFVISIKMKPGDLCIFDNRRVMHGRNAYEAGPGYSGARHLRGCYVDRSDFDSRLRVLERKYG</sequence>
<dbReference type="Gene3D" id="3.60.130.10">
    <property type="entry name" value="Clavaminate synthase-like"/>
    <property type="match status" value="1"/>
</dbReference>
<evidence type="ECO:0000256" key="3">
    <source>
        <dbReference type="ARBA" id="ARBA00008654"/>
    </source>
</evidence>
<evidence type="ECO:0000256" key="5">
    <source>
        <dbReference type="ARBA" id="ARBA00022964"/>
    </source>
</evidence>
<evidence type="ECO:0008006" key="12">
    <source>
        <dbReference type="Google" id="ProtNLM"/>
    </source>
</evidence>
<keyword evidence="5" id="KW-0223">Dioxygenase</keyword>
<dbReference type="Gene3D" id="3.30.2020.30">
    <property type="match status" value="1"/>
</dbReference>
<dbReference type="GO" id="GO:0045329">
    <property type="term" value="P:carnitine biosynthetic process"/>
    <property type="evidence" value="ECO:0007669"/>
    <property type="project" value="TreeGrafter"/>
</dbReference>
<keyword evidence="6" id="KW-0560">Oxidoreductase</keyword>
<dbReference type="InterPro" id="IPR050411">
    <property type="entry name" value="AlphaKG_dependent_hydroxylases"/>
</dbReference>
<dbReference type="Proteomes" id="UP000034491">
    <property type="component" value="Unassembled WGS sequence"/>
</dbReference>
<evidence type="ECO:0000313" key="10">
    <source>
        <dbReference type="EMBL" id="KKJ76169.1"/>
    </source>
</evidence>
<dbReference type="InterPro" id="IPR003819">
    <property type="entry name" value="TauD/TfdA-like"/>
</dbReference>
<keyword evidence="4" id="KW-0479">Metal-binding</keyword>
<evidence type="ECO:0000256" key="7">
    <source>
        <dbReference type="ARBA" id="ARBA00023004"/>
    </source>
</evidence>
<evidence type="ECO:0000256" key="1">
    <source>
        <dbReference type="ARBA" id="ARBA00001954"/>
    </source>
</evidence>
<evidence type="ECO:0000313" key="11">
    <source>
        <dbReference type="Proteomes" id="UP000034491"/>
    </source>
</evidence>
<dbReference type="AlphaFoldDB" id="A0A0M2R6Y7"/>
<accession>A0A0M2R6Y7</accession>
<organism evidence="10 11">
    <name type="scientific">Kiloniella litopenaei</name>
    <dbReference type="NCBI Taxonomy" id="1549748"/>
    <lineage>
        <taxon>Bacteria</taxon>
        <taxon>Pseudomonadati</taxon>
        <taxon>Pseudomonadota</taxon>
        <taxon>Alphaproteobacteria</taxon>
        <taxon>Rhodospirillales</taxon>
        <taxon>Kiloniellaceae</taxon>
        <taxon>Kiloniella</taxon>
    </lineage>
</organism>
<dbReference type="RefSeq" id="WP_046508471.1">
    <property type="nucleotide sequence ID" value="NZ_LANI01000021.1"/>
</dbReference>
<dbReference type="GO" id="GO:0046872">
    <property type="term" value="F:metal ion binding"/>
    <property type="evidence" value="ECO:0007669"/>
    <property type="project" value="UniProtKB-KW"/>
</dbReference>
<feature type="domain" description="Gamma-butyrobetaine hydroxylase-like N-terminal" evidence="9">
    <location>
        <begin position="17"/>
        <end position="98"/>
    </location>
</feature>
<dbReference type="PANTHER" id="PTHR10696">
    <property type="entry name" value="GAMMA-BUTYROBETAINE HYDROXYLASE-RELATED"/>
    <property type="match status" value="1"/>
</dbReference>
<evidence type="ECO:0000256" key="6">
    <source>
        <dbReference type="ARBA" id="ARBA00023002"/>
    </source>
</evidence>
<evidence type="ECO:0000259" key="8">
    <source>
        <dbReference type="Pfam" id="PF02668"/>
    </source>
</evidence>
<name>A0A0M2R6Y7_9PROT</name>
<evidence type="ECO:0000256" key="2">
    <source>
        <dbReference type="ARBA" id="ARBA00001961"/>
    </source>
</evidence>
<comment type="cofactor">
    <cofactor evidence="1">
        <name>Fe(2+)</name>
        <dbReference type="ChEBI" id="CHEBI:29033"/>
    </cofactor>
</comment>
<dbReference type="InterPro" id="IPR010376">
    <property type="entry name" value="GBBH-like_N"/>
</dbReference>
<dbReference type="Pfam" id="PF02668">
    <property type="entry name" value="TauD"/>
    <property type="match status" value="1"/>
</dbReference>
<dbReference type="InterPro" id="IPR038492">
    <property type="entry name" value="GBBH-like_N_sf"/>
</dbReference>
<gene>
    <name evidence="10" type="ORF">WH95_14385</name>
</gene>
<feature type="domain" description="TauD/TfdA-like" evidence="8">
    <location>
        <begin position="117"/>
        <end position="367"/>
    </location>
</feature>
<dbReference type="InterPro" id="IPR042098">
    <property type="entry name" value="TauD-like_sf"/>
</dbReference>
<comment type="similarity">
    <text evidence="3">Belongs to the gamma-BBH/TMLD family.</text>
</comment>
<dbReference type="OrthoDB" id="979809at2"/>
<keyword evidence="11" id="KW-1185">Reference proteome</keyword>
<dbReference type="SUPFAM" id="SSF51197">
    <property type="entry name" value="Clavaminate synthase-like"/>
    <property type="match status" value="1"/>
</dbReference>
<dbReference type="EMBL" id="LANI01000021">
    <property type="protein sequence ID" value="KKJ76169.1"/>
    <property type="molecule type" value="Genomic_DNA"/>
</dbReference>
<reference evidence="10 11" key="1">
    <citation type="submission" date="2015-03" db="EMBL/GenBank/DDBJ databases">
        <title>Genome sequence of Kiloniella sp. P1-1, isolated from the gut microflora of Pacific white shrimp, Penaeus vannamei.</title>
        <authorList>
            <person name="Shao Z."/>
            <person name="Wang L."/>
            <person name="Li X."/>
        </authorList>
    </citation>
    <scope>NUCLEOTIDE SEQUENCE [LARGE SCALE GENOMIC DNA]</scope>
    <source>
        <strain evidence="10 11">P1-1</strain>
    </source>
</reference>
<protein>
    <recommendedName>
        <fullName evidence="12">Gamma-butyrobetaine hydroxylase</fullName>
    </recommendedName>
</protein>
<evidence type="ECO:0000259" key="9">
    <source>
        <dbReference type="Pfam" id="PF06155"/>
    </source>
</evidence>
<dbReference type="PANTHER" id="PTHR10696:SF25">
    <property type="entry name" value="OXIDOREDUCTASE AIM17-RELATED"/>
    <property type="match status" value="1"/>
</dbReference>
<dbReference type="STRING" id="1549748.WH95_14385"/>
<comment type="cofactor">
    <cofactor evidence="2">
        <name>L-ascorbate</name>
        <dbReference type="ChEBI" id="CHEBI:38290"/>
    </cofactor>
</comment>